<sequence>MQFYRPLWPQRRSSSSLINRYELDFSQVLAELLKDSKVVSKFINSYADMKVALIEKKEREKLDLMEKKEREKSDLTDSVTGQNYTGQNYHVSRTYRQCFDEADSRCKVYIIFKANMLT</sequence>
<reference evidence="1 2" key="1">
    <citation type="submission" date="2018-06" db="EMBL/GenBank/DDBJ databases">
        <title>Comparative genomics reveals the genomic features of Rhizophagus irregularis, R. cerebriforme, R. diaphanum and Gigaspora rosea, and their symbiotic lifestyle signature.</title>
        <authorList>
            <person name="Morin E."/>
            <person name="San Clemente H."/>
            <person name="Chen E.C.H."/>
            <person name="De La Providencia I."/>
            <person name="Hainaut M."/>
            <person name="Kuo A."/>
            <person name="Kohler A."/>
            <person name="Murat C."/>
            <person name="Tang N."/>
            <person name="Roy S."/>
            <person name="Loubradou J."/>
            <person name="Henrissat B."/>
            <person name="Grigoriev I.V."/>
            <person name="Corradi N."/>
            <person name="Roux C."/>
            <person name="Martin F.M."/>
        </authorList>
    </citation>
    <scope>NUCLEOTIDE SEQUENCE [LARGE SCALE GENOMIC DNA]</scope>
    <source>
        <strain evidence="1 2">DAOM 194757</strain>
    </source>
</reference>
<name>A0A397VI64_9GLOM</name>
<dbReference type="Proteomes" id="UP000266673">
    <property type="component" value="Unassembled WGS sequence"/>
</dbReference>
<dbReference type="AlphaFoldDB" id="A0A397VI64"/>
<keyword evidence="2" id="KW-1185">Reference proteome</keyword>
<dbReference type="OrthoDB" id="2389680at2759"/>
<comment type="caution">
    <text evidence="1">The sequence shown here is derived from an EMBL/GenBank/DDBJ whole genome shotgun (WGS) entry which is preliminary data.</text>
</comment>
<dbReference type="EMBL" id="QKWP01000468">
    <property type="protein sequence ID" value="RIB19533.1"/>
    <property type="molecule type" value="Genomic_DNA"/>
</dbReference>
<protein>
    <submittedName>
        <fullName evidence="1">Uncharacterized protein</fullName>
    </submittedName>
</protein>
<evidence type="ECO:0000313" key="2">
    <source>
        <dbReference type="Proteomes" id="UP000266673"/>
    </source>
</evidence>
<organism evidence="1 2">
    <name type="scientific">Gigaspora rosea</name>
    <dbReference type="NCBI Taxonomy" id="44941"/>
    <lineage>
        <taxon>Eukaryota</taxon>
        <taxon>Fungi</taxon>
        <taxon>Fungi incertae sedis</taxon>
        <taxon>Mucoromycota</taxon>
        <taxon>Glomeromycotina</taxon>
        <taxon>Glomeromycetes</taxon>
        <taxon>Diversisporales</taxon>
        <taxon>Gigasporaceae</taxon>
        <taxon>Gigaspora</taxon>
    </lineage>
</organism>
<proteinExistence type="predicted"/>
<evidence type="ECO:0000313" key="1">
    <source>
        <dbReference type="EMBL" id="RIB19533.1"/>
    </source>
</evidence>
<accession>A0A397VI64</accession>
<gene>
    <name evidence="1" type="ORF">C2G38_2082876</name>
</gene>